<protein>
    <recommendedName>
        <fullName evidence="2">Response receiver domain-containing protein</fullName>
    </recommendedName>
</protein>
<dbReference type="OrthoDB" id="5135940at2"/>
<sequence length="616" mass="68417">MSPQNAYKKFHIYSQGIAAEFLQSVVVVDDKAQTNPETKKATDDTAPTAGLSQPGRGGRKQVTAKSELVEPIDNTASIKQTEDLSTPPAPTEPISPMPQLKDAEVLPIKALNEAFAQHGIVCGFLSPAASGTDREEIIKRVVKSAKRADIVILDWKMERGERAGSTALEIIDNILKSDDGKRGNSFQSRGRLRLIVIYSQTIDLAGIASDIYNHLNKDIKPEDSFKRLDDFSLNHESTRICVFRKSGGTASKDGRTYDVNALTDKIIDEFTLLTEGLLSNVAIEALSALRQNTHKILQKFNSGLDAPYLTHRALTNPSEETQSHPIALLASEMQDVLEGNGITDSVSPDRIKLWLRSLPERILPNNITVNSKFRNMTVENQLDFVADAVENGVHEPTDLSATNSEWTTFINKLKSPKKDEHSDFTNLMLADMSGASKDREFSMLTTIRSHYTTPPPYLNLGTVIAIRKGAVSEYYVCIQPVCDCVRLECATRFPFLKLELPPKPDPAKPKQPKFDFIIRDGANLLELKVDYKPYNMELISFTPDHKLIKAEQVAIEGNIDNKEWVFTGTTDSGSTIQCVWLADLKFAHAQRIAGRFGSEITRVGLTESEWLRRMAG</sequence>
<dbReference type="AlphaFoldDB" id="A0A3R9M7C6"/>
<feature type="domain" description="Response receiver" evidence="2">
    <location>
        <begin position="21"/>
        <end position="248"/>
    </location>
</feature>
<feature type="compositionally biased region" description="Pro residues" evidence="1">
    <location>
        <begin position="87"/>
        <end position="96"/>
    </location>
</feature>
<dbReference type="RefSeq" id="WP_125433692.1">
    <property type="nucleotide sequence ID" value="NZ_RWIS01000021.1"/>
</dbReference>
<gene>
    <name evidence="3" type="ORF">EI290_21385</name>
</gene>
<proteinExistence type="predicted"/>
<accession>A0A3R9M7C6</accession>
<dbReference type="Proteomes" id="UP000280066">
    <property type="component" value="Unassembled WGS sequence"/>
</dbReference>
<dbReference type="Pfam" id="PF19192">
    <property type="entry name" value="Response_reg_2"/>
    <property type="match status" value="1"/>
</dbReference>
<evidence type="ECO:0000259" key="2">
    <source>
        <dbReference type="Pfam" id="PF19192"/>
    </source>
</evidence>
<evidence type="ECO:0000256" key="1">
    <source>
        <dbReference type="SAM" id="MobiDB-lite"/>
    </source>
</evidence>
<dbReference type="InterPro" id="IPR043834">
    <property type="entry name" value="REC"/>
</dbReference>
<feature type="region of interest" description="Disordered" evidence="1">
    <location>
        <begin position="33"/>
        <end position="97"/>
    </location>
</feature>
<dbReference type="EMBL" id="RWIS01000021">
    <property type="protein sequence ID" value="RSK23943.1"/>
    <property type="molecule type" value="Genomic_DNA"/>
</dbReference>
<reference evidence="3 4" key="1">
    <citation type="submission" date="2018-12" db="EMBL/GenBank/DDBJ databases">
        <authorList>
            <person name="Feng G."/>
            <person name="Zhu H."/>
        </authorList>
    </citation>
    <scope>NUCLEOTIDE SEQUENCE [LARGE SCALE GENOMIC DNA]</scope>
    <source>
        <strain evidence="3 4">9PBR-2</strain>
    </source>
</reference>
<name>A0A3R9M7C6_9BACT</name>
<keyword evidence="4" id="KW-1185">Reference proteome</keyword>
<evidence type="ECO:0000313" key="4">
    <source>
        <dbReference type="Proteomes" id="UP000280066"/>
    </source>
</evidence>
<feature type="compositionally biased region" description="Basic and acidic residues" evidence="1">
    <location>
        <begin position="33"/>
        <end position="43"/>
    </location>
</feature>
<evidence type="ECO:0000313" key="3">
    <source>
        <dbReference type="EMBL" id="RSK23943.1"/>
    </source>
</evidence>
<organism evidence="3 4">
    <name type="scientific">Hymenobacter metallilatus</name>
    <dbReference type="NCBI Taxonomy" id="2493666"/>
    <lineage>
        <taxon>Bacteria</taxon>
        <taxon>Pseudomonadati</taxon>
        <taxon>Bacteroidota</taxon>
        <taxon>Cytophagia</taxon>
        <taxon>Cytophagales</taxon>
        <taxon>Hymenobacteraceae</taxon>
        <taxon>Hymenobacter</taxon>
    </lineage>
</organism>
<comment type="caution">
    <text evidence="3">The sequence shown here is derived from an EMBL/GenBank/DDBJ whole genome shotgun (WGS) entry which is preliminary data.</text>
</comment>